<reference evidence="2 3" key="1">
    <citation type="submission" date="2019-03" db="EMBL/GenBank/DDBJ databases">
        <title>Genome sequence of Thiobacillaceae bacterium LSR1, a sulfur-oxidizing bacterium isolated from freshwater sediment.</title>
        <authorList>
            <person name="Li S."/>
        </authorList>
    </citation>
    <scope>NUCLEOTIDE SEQUENCE [LARGE SCALE GENOMIC DNA]</scope>
    <source>
        <strain evidence="2 3">LSR1</strain>
    </source>
</reference>
<dbReference type="EMBL" id="SJZB01000014">
    <property type="protein sequence ID" value="TCJ17188.1"/>
    <property type="molecule type" value="Genomic_DNA"/>
</dbReference>
<protein>
    <recommendedName>
        <fullName evidence="1">Pierisin-like domain-containing protein</fullName>
    </recommendedName>
</protein>
<evidence type="ECO:0000313" key="2">
    <source>
        <dbReference type="EMBL" id="TCJ17188.1"/>
    </source>
</evidence>
<organism evidence="2 3">
    <name type="scientific">Parasulfuritortus cantonensis</name>
    <dbReference type="NCBI Taxonomy" id="2528202"/>
    <lineage>
        <taxon>Bacteria</taxon>
        <taxon>Pseudomonadati</taxon>
        <taxon>Pseudomonadota</taxon>
        <taxon>Betaproteobacteria</taxon>
        <taxon>Nitrosomonadales</taxon>
        <taxon>Thiobacillaceae</taxon>
        <taxon>Parasulfuritortus</taxon>
    </lineage>
</organism>
<dbReference type="OrthoDB" id="6431346at2"/>
<proteinExistence type="predicted"/>
<dbReference type="SUPFAM" id="SSF56399">
    <property type="entry name" value="ADP-ribosylation"/>
    <property type="match status" value="1"/>
</dbReference>
<accession>A0A4R1BJ39</accession>
<feature type="domain" description="Pierisin-like" evidence="1">
    <location>
        <begin position="231"/>
        <end position="319"/>
    </location>
</feature>
<dbReference type="RefSeq" id="WP_131445071.1">
    <property type="nucleotide sequence ID" value="NZ_SJZB01000014.1"/>
</dbReference>
<evidence type="ECO:0000259" key="1">
    <source>
        <dbReference type="Pfam" id="PF22596"/>
    </source>
</evidence>
<keyword evidence="3" id="KW-1185">Reference proteome</keyword>
<dbReference type="InterPro" id="IPR054695">
    <property type="entry name" value="Pierisin-like_dom"/>
</dbReference>
<gene>
    <name evidence="2" type="ORF">EZJ19_04345</name>
</gene>
<dbReference type="Pfam" id="PF22596">
    <property type="entry name" value="Scabin-like"/>
    <property type="match status" value="1"/>
</dbReference>
<evidence type="ECO:0000313" key="3">
    <source>
        <dbReference type="Proteomes" id="UP000295443"/>
    </source>
</evidence>
<dbReference type="Proteomes" id="UP000295443">
    <property type="component" value="Unassembled WGS sequence"/>
</dbReference>
<name>A0A4R1BJ39_9PROT</name>
<comment type="caution">
    <text evidence="2">The sequence shown here is derived from an EMBL/GenBank/DDBJ whole genome shotgun (WGS) entry which is preliminary data.</text>
</comment>
<dbReference type="Gene3D" id="3.90.210.10">
    <property type="entry name" value="Heat-Labile Enterotoxin, subunit A"/>
    <property type="match status" value="1"/>
</dbReference>
<dbReference type="AlphaFoldDB" id="A0A4R1BJ39"/>
<sequence>MSFKKKLTQGVHRYIEFGEYDPEGKYAGEEQEGNMSWSGGTLGYINSKSKLPMLPLPPAMQKMLDHAWTAASPAAGASRSGVQMGGHRQGVAVKQPAPGYQKINTPAIIAKADQGFHNSQVASGATHLKSTFATDWALHKGFDRVRAFTFRGDKRDPLAIKNAGGFKPPITRTDDWYVENVVYKQFSRWLKDRAGMDITWPQFRDAIQKSIPDQTMKQAVWHYGTWRMMVDLEQFHLGRMLAEEAMKGFISTTRAVTVAKGYASNSSTAGWVYVTRIDGGYVVPDQAKHQWTTIFGEQEIAMPGAVTWENVMGFRQVTKGAFPKFTGPIYLRDHFVSEEKDAAEKVYKLLSGKKQA</sequence>